<feature type="domain" description="HTH tetR-type" evidence="6">
    <location>
        <begin position="17"/>
        <end position="77"/>
    </location>
</feature>
<gene>
    <name evidence="7" type="ORF">QE399_001170</name>
</gene>
<dbReference type="Gene3D" id="1.10.357.10">
    <property type="entry name" value="Tetracycline Repressor, domain 2"/>
    <property type="match status" value="1"/>
</dbReference>
<sequence length="214" mass="23100">MNSLQQPRHSFKQQMHHAREEAIVAAASRLLGEKGFEAMTVDEVAAAVGIAKASLYKHFAGKDDLCAAAMVHVVERVQRFIAAQPAGLPAMERLRALLRWTIEMQLSDDMPILLSRNSGLAGPLKECGAYQESLQHISVQILGWIGEAQQAGQINPALPPDVVLCALLARSADPLLTMLRDRGTYSDAQILEWALETCMNGLAARPPQAAGPGA</sequence>
<dbReference type="Proteomes" id="UP001267710">
    <property type="component" value="Unassembled WGS sequence"/>
</dbReference>
<evidence type="ECO:0000313" key="8">
    <source>
        <dbReference type="Proteomes" id="UP001267710"/>
    </source>
</evidence>
<dbReference type="PROSITE" id="PS50977">
    <property type="entry name" value="HTH_TETR_2"/>
    <property type="match status" value="1"/>
</dbReference>
<keyword evidence="1" id="KW-0678">Repressor</keyword>
<reference evidence="7 8" key="1">
    <citation type="submission" date="2023-08" db="EMBL/GenBank/DDBJ databases">
        <title>Functional and genomic diversity of the sorghum phyllosphere microbiome.</title>
        <authorList>
            <person name="Shade A."/>
        </authorList>
    </citation>
    <scope>NUCLEOTIDE SEQUENCE [LARGE SCALE GENOMIC DNA]</scope>
    <source>
        <strain evidence="7 8">SORGH_AS_0335</strain>
    </source>
</reference>
<keyword evidence="4" id="KW-0804">Transcription</keyword>
<dbReference type="EMBL" id="JAVIZX010000001">
    <property type="protein sequence ID" value="MDR6213481.1"/>
    <property type="molecule type" value="Genomic_DNA"/>
</dbReference>
<keyword evidence="8" id="KW-1185">Reference proteome</keyword>
<accession>A0ABU1I8C2</accession>
<dbReference type="SUPFAM" id="SSF48498">
    <property type="entry name" value="Tetracyclin repressor-like, C-terminal domain"/>
    <property type="match status" value="1"/>
</dbReference>
<keyword evidence="2" id="KW-0805">Transcription regulation</keyword>
<dbReference type="PRINTS" id="PR00455">
    <property type="entry name" value="HTHTETR"/>
</dbReference>
<evidence type="ECO:0000256" key="3">
    <source>
        <dbReference type="ARBA" id="ARBA00023125"/>
    </source>
</evidence>
<dbReference type="InterPro" id="IPR036271">
    <property type="entry name" value="Tet_transcr_reg_TetR-rel_C_sf"/>
</dbReference>
<protein>
    <submittedName>
        <fullName evidence="7">AcrR family transcriptional regulator</fullName>
    </submittedName>
</protein>
<dbReference type="Pfam" id="PF00440">
    <property type="entry name" value="TetR_N"/>
    <property type="match status" value="1"/>
</dbReference>
<feature type="DNA-binding region" description="H-T-H motif" evidence="5">
    <location>
        <begin position="40"/>
        <end position="59"/>
    </location>
</feature>
<dbReference type="PANTHER" id="PTHR30055:SF234">
    <property type="entry name" value="HTH-TYPE TRANSCRIPTIONAL REGULATOR BETI"/>
    <property type="match status" value="1"/>
</dbReference>
<evidence type="ECO:0000256" key="5">
    <source>
        <dbReference type="PROSITE-ProRule" id="PRU00335"/>
    </source>
</evidence>
<name>A0ABU1I8C2_9BURK</name>
<evidence type="ECO:0000256" key="2">
    <source>
        <dbReference type="ARBA" id="ARBA00023015"/>
    </source>
</evidence>
<keyword evidence="3 5" id="KW-0238">DNA-binding</keyword>
<dbReference type="PANTHER" id="PTHR30055">
    <property type="entry name" value="HTH-TYPE TRANSCRIPTIONAL REGULATOR RUTR"/>
    <property type="match status" value="1"/>
</dbReference>
<comment type="caution">
    <text evidence="7">The sequence shown here is derived from an EMBL/GenBank/DDBJ whole genome shotgun (WGS) entry which is preliminary data.</text>
</comment>
<evidence type="ECO:0000313" key="7">
    <source>
        <dbReference type="EMBL" id="MDR6213481.1"/>
    </source>
</evidence>
<dbReference type="InterPro" id="IPR023772">
    <property type="entry name" value="DNA-bd_HTH_TetR-type_CS"/>
</dbReference>
<evidence type="ECO:0000259" key="6">
    <source>
        <dbReference type="PROSITE" id="PS50977"/>
    </source>
</evidence>
<dbReference type="RefSeq" id="WP_309827007.1">
    <property type="nucleotide sequence ID" value="NZ_JAVIZX010000001.1"/>
</dbReference>
<evidence type="ECO:0000256" key="4">
    <source>
        <dbReference type="ARBA" id="ARBA00023163"/>
    </source>
</evidence>
<dbReference type="InterPro" id="IPR009057">
    <property type="entry name" value="Homeodomain-like_sf"/>
</dbReference>
<dbReference type="Gene3D" id="1.10.10.60">
    <property type="entry name" value="Homeodomain-like"/>
    <property type="match status" value="1"/>
</dbReference>
<proteinExistence type="predicted"/>
<dbReference type="InterPro" id="IPR001647">
    <property type="entry name" value="HTH_TetR"/>
</dbReference>
<dbReference type="PROSITE" id="PS01081">
    <property type="entry name" value="HTH_TETR_1"/>
    <property type="match status" value="1"/>
</dbReference>
<dbReference type="InterPro" id="IPR050109">
    <property type="entry name" value="HTH-type_TetR-like_transc_reg"/>
</dbReference>
<evidence type="ECO:0000256" key="1">
    <source>
        <dbReference type="ARBA" id="ARBA00022491"/>
    </source>
</evidence>
<organism evidence="7 8">
    <name type="scientific">Paracidovorax wautersii</name>
    <dbReference type="NCBI Taxonomy" id="1177982"/>
    <lineage>
        <taxon>Bacteria</taxon>
        <taxon>Pseudomonadati</taxon>
        <taxon>Pseudomonadota</taxon>
        <taxon>Betaproteobacteria</taxon>
        <taxon>Burkholderiales</taxon>
        <taxon>Comamonadaceae</taxon>
        <taxon>Paracidovorax</taxon>
    </lineage>
</organism>
<dbReference type="SUPFAM" id="SSF46689">
    <property type="entry name" value="Homeodomain-like"/>
    <property type="match status" value="1"/>
</dbReference>